<evidence type="ECO:0000313" key="3">
    <source>
        <dbReference type="Proteomes" id="UP000273828"/>
    </source>
</evidence>
<dbReference type="RefSeq" id="WP_124178592.1">
    <property type="nucleotide sequence ID" value="NZ_REFY01000004.1"/>
</dbReference>
<feature type="region of interest" description="Disordered" evidence="1">
    <location>
        <begin position="143"/>
        <end position="164"/>
    </location>
</feature>
<proteinExistence type="predicted"/>
<organism evidence="2 3">
    <name type="scientific">Natrarchaeobius halalkaliphilus</name>
    <dbReference type="NCBI Taxonomy" id="1679091"/>
    <lineage>
        <taxon>Archaea</taxon>
        <taxon>Methanobacteriati</taxon>
        <taxon>Methanobacteriota</taxon>
        <taxon>Stenosarchaea group</taxon>
        <taxon>Halobacteria</taxon>
        <taxon>Halobacteriales</taxon>
        <taxon>Natrialbaceae</taxon>
        <taxon>Natrarchaeobius</taxon>
    </lineage>
</organism>
<protein>
    <submittedName>
        <fullName evidence="2">Uncharacterized protein</fullName>
    </submittedName>
</protein>
<dbReference type="Proteomes" id="UP000273828">
    <property type="component" value="Unassembled WGS sequence"/>
</dbReference>
<dbReference type="EMBL" id="REFY01000004">
    <property type="protein sequence ID" value="RQG88905.1"/>
    <property type="molecule type" value="Genomic_DNA"/>
</dbReference>
<dbReference type="AlphaFoldDB" id="A0A3N6P1F9"/>
<reference evidence="2 3" key="1">
    <citation type="submission" date="2018-10" db="EMBL/GenBank/DDBJ databases">
        <title>Natrarchaeobius chitinivorans gen. nov., sp. nov., and Natrarchaeobius haloalkaliphilus sp. nov., alkaliphilic, chitin-utilizing haloarchaea from hypersaline alkaline lakes.</title>
        <authorList>
            <person name="Sorokin D.Y."/>
            <person name="Elcheninov A.G."/>
            <person name="Kostrikina N.A."/>
            <person name="Bale N.J."/>
            <person name="Sinninghe Damste J.S."/>
            <person name="Khijniak T.V."/>
            <person name="Kublanov I.V."/>
            <person name="Toshchakov S.V."/>
        </authorList>
    </citation>
    <scope>NUCLEOTIDE SEQUENCE [LARGE SCALE GENOMIC DNA]</scope>
    <source>
        <strain evidence="2 3">AArcht-Sl</strain>
    </source>
</reference>
<feature type="compositionally biased region" description="Basic and acidic residues" evidence="1">
    <location>
        <begin position="154"/>
        <end position="163"/>
    </location>
</feature>
<comment type="caution">
    <text evidence="2">The sequence shown here is derived from an EMBL/GenBank/DDBJ whole genome shotgun (WGS) entry which is preliminary data.</text>
</comment>
<name>A0A3N6P1F9_9EURY</name>
<gene>
    <name evidence="2" type="ORF">EA462_10955</name>
</gene>
<evidence type="ECO:0000313" key="2">
    <source>
        <dbReference type="EMBL" id="RQG88905.1"/>
    </source>
</evidence>
<sequence>MSIDLTEREEQEWLRREAPPLRYSELVSDEEVFQGVKKQLLPHFAAKLEEVLSSDTRDIFVYLREPEYYLIARVALDSASKTTIEEVTNEAKRIASEEDVSAREFAELYMEEMTGALFERVNEMRLRMVAKFIAKNRRNELRMTESGADEDEPDHNSSIDTVKDQSGLRWVEEELPKYKRKIIA</sequence>
<keyword evidence="3" id="KW-1185">Reference proteome</keyword>
<accession>A0A3N6P1F9</accession>
<evidence type="ECO:0000256" key="1">
    <source>
        <dbReference type="SAM" id="MobiDB-lite"/>
    </source>
</evidence>